<feature type="domain" description="Tyrosine-protein phosphatase" evidence="1">
    <location>
        <begin position="1"/>
        <end position="222"/>
    </location>
</feature>
<dbReference type="PANTHER" id="PTHR19134">
    <property type="entry name" value="RECEPTOR-TYPE TYROSINE-PROTEIN PHOSPHATASE"/>
    <property type="match status" value="1"/>
</dbReference>
<dbReference type="InterPro" id="IPR050348">
    <property type="entry name" value="Protein-Tyr_Phosphatase"/>
</dbReference>
<reference evidence="3 4" key="1">
    <citation type="journal article" date="2019" name="PLoS Biol.">
        <title>Sex chromosomes control vertical transmission of feminizing Wolbachia symbionts in an isopod.</title>
        <authorList>
            <person name="Becking T."/>
            <person name="Chebbi M.A."/>
            <person name="Giraud I."/>
            <person name="Moumen B."/>
            <person name="Laverre T."/>
            <person name="Caubet Y."/>
            <person name="Peccoud J."/>
            <person name="Gilbert C."/>
            <person name="Cordaux R."/>
        </authorList>
    </citation>
    <scope>NUCLEOTIDE SEQUENCE [LARGE SCALE GENOMIC DNA]</scope>
    <source>
        <strain evidence="3">ANa2</strain>
        <tissue evidence="3">Whole body excluding digestive tract and cuticle</tissue>
    </source>
</reference>
<evidence type="ECO:0000313" key="4">
    <source>
        <dbReference type="Proteomes" id="UP000326759"/>
    </source>
</evidence>
<dbReference type="PROSITE" id="PS50056">
    <property type="entry name" value="TYR_PHOSPHATASE_2"/>
    <property type="match status" value="1"/>
</dbReference>
<dbReference type="InterPro" id="IPR000387">
    <property type="entry name" value="Tyr_Pase_dom"/>
</dbReference>
<dbReference type="AlphaFoldDB" id="A0A5N5T8V5"/>
<proteinExistence type="predicted"/>
<accession>A0A5N5T8V5</accession>
<feature type="non-terminal residue" evidence="3">
    <location>
        <position position="1"/>
    </location>
</feature>
<dbReference type="PROSITE" id="PS50055">
    <property type="entry name" value="TYR_PHOSPHATASE_PTP"/>
    <property type="match status" value="1"/>
</dbReference>
<dbReference type="GO" id="GO:0004725">
    <property type="term" value="F:protein tyrosine phosphatase activity"/>
    <property type="evidence" value="ECO:0007669"/>
    <property type="project" value="InterPro"/>
</dbReference>
<dbReference type="PANTHER" id="PTHR19134:SF495">
    <property type="entry name" value="TYROSINE-PROTEIN PHOSPHATASE 69D"/>
    <property type="match status" value="1"/>
</dbReference>
<dbReference type="InterPro" id="IPR029021">
    <property type="entry name" value="Prot-tyrosine_phosphatase-like"/>
</dbReference>
<dbReference type="EMBL" id="SEYY01005980">
    <property type="protein sequence ID" value="KAB7503051.1"/>
    <property type="molecule type" value="Genomic_DNA"/>
</dbReference>
<dbReference type="GO" id="GO:0048666">
    <property type="term" value="P:neuron development"/>
    <property type="evidence" value="ECO:0007669"/>
    <property type="project" value="UniProtKB-ARBA"/>
</dbReference>
<name>A0A5N5T8V5_9CRUS</name>
<dbReference type="SMART" id="SM00194">
    <property type="entry name" value="PTPc"/>
    <property type="match status" value="1"/>
</dbReference>
<dbReference type="SUPFAM" id="SSF52799">
    <property type="entry name" value="(Phosphotyrosine protein) phosphatases II"/>
    <property type="match status" value="1"/>
</dbReference>
<evidence type="ECO:0000259" key="2">
    <source>
        <dbReference type="PROSITE" id="PS50056"/>
    </source>
</evidence>
<gene>
    <name evidence="3" type="primary">Lar_0</name>
    <name evidence="3" type="ORF">Anas_11215</name>
</gene>
<dbReference type="Proteomes" id="UP000326759">
    <property type="component" value="Unassembled WGS sequence"/>
</dbReference>
<dbReference type="Pfam" id="PF00102">
    <property type="entry name" value="Y_phosphatase"/>
    <property type="match status" value="2"/>
</dbReference>
<dbReference type="PRINTS" id="PR00700">
    <property type="entry name" value="PRTYPHPHTASE"/>
</dbReference>
<dbReference type="PROSITE" id="PS00383">
    <property type="entry name" value="TYR_PHOSPHATASE_1"/>
    <property type="match status" value="1"/>
</dbReference>
<comment type="caution">
    <text evidence="3">The sequence shown here is derived from an EMBL/GenBank/DDBJ whole genome shotgun (WGS) entry which is preliminary data.</text>
</comment>
<dbReference type="InterPro" id="IPR016130">
    <property type="entry name" value="Tyr_Pase_AS"/>
</dbReference>
<dbReference type="OrthoDB" id="6058203at2759"/>
<sequence length="231" mass="26223">RLGKVIEDRKAFTVANNEVNKKKNRYDFVLPYDTNCVILTPLATQIGSTYINASFVALGSGENHCAKYWPDEEEVHEYVTVKYVASESYPKYNTRSFVVTNNKNGDSVTVTQFQYVGWSGHMGEVPLVTYGIMEVITRVQSHCDANLANLSNLSSQPPTIVHCSGGGDRSSVYVCLNNCLRQLRRESCVDIFQTARKIRSQRQFQLQESAQYEFVYKALVEYVDMKRGENL</sequence>
<dbReference type="Gene3D" id="3.90.190.10">
    <property type="entry name" value="Protein tyrosine phosphatase superfamily"/>
    <property type="match status" value="2"/>
</dbReference>
<dbReference type="InterPro" id="IPR003595">
    <property type="entry name" value="Tyr_Pase_cat"/>
</dbReference>
<feature type="domain" description="Tyrosine specific protein phosphatases" evidence="2">
    <location>
        <begin position="133"/>
        <end position="213"/>
    </location>
</feature>
<evidence type="ECO:0000313" key="3">
    <source>
        <dbReference type="EMBL" id="KAB7503051.1"/>
    </source>
</evidence>
<dbReference type="InterPro" id="IPR000242">
    <property type="entry name" value="PTP_cat"/>
</dbReference>
<dbReference type="SMART" id="SM00404">
    <property type="entry name" value="PTPc_motif"/>
    <property type="match status" value="1"/>
</dbReference>
<keyword evidence="4" id="KW-1185">Reference proteome</keyword>
<evidence type="ECO:0000259" key="1">
    <source>
        <dbReference type="PROSITE" id="PS50055"/>
    </source>
</evidence>
<organism evidence="3 4">
    <name type="scientific">Armadillidium nasatum</name>
    <dbReference type="NCBI Taxonomy" id="96803"/>
    <lineage>
        <taxon>Eukaryota</taxon>
        <taxon>Metazoa</taxon>
        <taxon>Ecdysozoa</taxon>
        <taxon>Arthropoda</taxon>
        <taxon>Crustacea</taxon>
        <taxon>Multicrustacea</taxon>
        <taxon>Malacostraca</taxon>
        <taxon>Eumalacostraca</taxon>
        <taxon>Peracarida</taxon>
        <taxon>Isopoda</taxon>
        <taxon>Oniscidea</taxon>
        <taxon>Crinocheta</taxon>
        <taxon>Armadillidiidae</taxon>
        <taxon>Armadillidium</taxon>
    </lineage>
</organism>
<protein>
    <submittedName>
        <fullName evidence="3">Tyrosine-protein phosphatase Lar</fullName>
    </submittedName>
</protein>